<feature type="compositionally biased region" description="Basic and acidic residues" evidence="15">
    <location>
        <begin position="292"/>
        <end position="303"/>
    </location>
</feature>
<dbReference type="Proteomes" id="UP000694843">
    <property type="component" value="Unplaced"/>
</dbReference>
<evidence type="ECO:0000256" key="15">
    <source>
        <dbReference type="SAM" id="MobiDB-lite"/>
    </source>
</evidence>
<dbReference type="Gene3D" id="3.30.70.1230">
    <property type="entry name" value="Nucleotide cyclase"/>
    <property type="match status" value="1"/>
</dbReference>
<feature type="transmembrane region" description="Helical" evidence="16">
    <location>
        <begin position="145"/>
        <end position="169"/>
    </location>
</feature>
<feature type="domain" description="Guanylate cyclase" evidence="17">
    <location>
        <begin position="439"/>
        <end position="580"/>
    </location>
</feature>
<evidence type="ECO:0000256" key="2">
    <source>
        <dbReference type="ARBA" id="ARBA00001946"/>
    </source>
</evidence>
<keyword evidence="12 16" id="KW-0472">Membrane</keyword>
<dbReference type="PANTHER" id="PTHR45627:SF12">
    <property type="entry name" value="ADENYLATE CYCLASE TYPE 2"/>
    <property type="match status" value="1"/>
</dbReference>
<keyword evidence="7" id="KW-0547">Nucleotide-binding</keyword>
<keyword evidence="18" id="KW-1185">Reference proteome</keyword>
<dbReference type="GO" id="GO:0004016">
    <property type="term" value="F:adenylate cyclase activity"/>
    <property type="evidence" value="ECO:0007669"/>
    <property type="project" value="UniProtKB-EC"/>
</dbReference>
<name>A0A979FH91_HYAAZ</name>
<evidence type="ECO:0000256" key="5">
    <source>
        <dbReference type="ARBA" id="ARBA00022692"/>
    </source>
</evidence>
<dbReference type="SMART" id="SM00044">
    <property type="entry name" value="CYCc"/>
    <property type="match status" value="1"/>
</dbReference>
<evidence type="ECO:0000256" key="16">
    <source>
        <dbReference type="SAM" id="Phobius"/>
    </source>
</evidence>
<keyword evidence="8" id="KW-0067">ATP-binding</keyword>
<keyword evidence="6" id="KW-0479">Metal-binding</keyword>
<dbReference type="OrthoDB" id="10035433at2759"/>
<dbReference type="PROSITE" id="PS50125">
    <property type="entry name" value="GUANYLATE_CYCLASE_2"/>
    <property type="match status" value="1"/>
</dbReference>
<organism evidence="18 19">
    <name type="scientific">Hyalella azteca</name>
    <name type="common">Amphipod</name>
    <dbReference type="NCBI Taxonomy" id="294128"/>
    <lineage>
        <taxon>Eukaryota</taxon>
        <taxon>Metazoa</taxon>
        <taxon>Ecdysozoa</taxon>
        <taxon>Arthropoda</taxon>
        <taxon>Crustacea</taxon>
        <taxon>Multicrustacea</taxon>
        <taxon>Malacostraca</taxon>
        <taxon>Eumalacostraca</taxon>
        <taxon>Peracarida</taxon>
        <taxon>Amphipoda</taxon>
        <taxon>Senticaudata</taxon>
        <taxon>Talitrida</taxon>
        <taxon>Talitroidea</taxon>
        <taxon>Hyalellidae</taxon>
        <taxon>Hyalella</taxon>
    </lineage>
</organism>
<dbReference type="GO" id="GO:0035556">
    <property type="term" value="P:intracellular signal transduction"/>
    <property type="evidence" value="ECO:0007669"/>
    <property type="project" value="InterPro"/>
</dbReference>
<keyword evidence="5 16" id="KW-0812">Transmembrane</keyword>
<dbReference type="InterPro" id="IPR029787">
    <property type="entry name" value="Nucleotide_cyclase"/>
</dbReference>
<dbReference type="GO" id="GO:0046872">
    <property type="term" value="F:metal ion binding"/>
    <property type="evidence" value="ECO:0007669"/>
    <property type="project" value="UniProtKB-KW"/>
</dbReference>
<evidence type="ECO:0000256" key="13">
    <source>
        <dbReference type="ARBA" id="ARBA00023239"/>
    </source>
</evidence>
<keyword evidence="13 14" id="KW-0456">Lyase</keyword>
<dbReference type="Pfam" id="PF00211">
    <property type="entry name" value="Guanylate_cyc"/>
    <property type="match status" value="1"/>
</dbReference>
<reference evidence="19" key="1">
    <citation type="submission" date="2025-08" db="UniProtKB">
        <authorList>
            <consortium name="RefSeq"/>
        </authorList>
    </citation>
    <scope>IDENTIFICATION</scope>
    <source>
        <tissue evidence="19">Whole organism</tissue>
    </source>
</reference>
<dbReference type="InterPro" id="IPR018297">
    <property type="entry name" value="A/G_cyclase_CS"/>
</dbReference>
<comment type="cofactor">
    <cofactor evidence="2">
        <name>Mg(2+)</name>
        <dbReference type="ChEBI" id="CHEBI:18420"/>
    </cofactor>
</comment>
<evidence type="ECO:0000256" key="6">
    <source>
        <dbReference type="ARBA" id="ARBA00022723"/>
    </source>
</evidence>
<dbReference type="GO" id="GO:0005886">
    <property type="term" value="C:plasma membrane"/>
    <property type="evidence" value="ECO:0007669"/>
    <property type="project" value="TreeGrafter"/>
</dbReference>
<protein>
    <recommendedName>
        <fullName evidence="4">adenylate cyclase</fullName>
        <ecNumber evidence="4">4.6.1.1</ecNumber>
    </recommendedName>
</protein>
<dbReference type="GO" id="GO:0006171">
    <property type="term" value="P:cAMP biosynthetic process"/>
    <property type="evidence" value="ECO:0007669"/>
    <property type="project" value="UniProtKB-KW"/>
</dbReference>
<evidence type="ECO:0000256" key="3">
    <source>
        <dbReference type="ARBA" id="ARBA00004141"/>
    </source>
</evidence>
<dbReference type="EC" id="4.6.1.1" evidence="4"/>
<evidence type="ECO:0000256" key="12">
    <source>
        <dbReference type="ARBA" id="ARBA00023136"/>
    </source>
</evidence>
<keyword evidence="10 16" id="KW-1133">Transmembrane helix</keyword>
<evidence type="ECO:0000259" key="17">
    <source>
        <dbReference type="PROSITE" id="PS50125"/>
    </source>
</evidence>
<comment type="similarity">
    <text evidence="14">Belongs to the adenylyl cyclase class-4/guanylyl cyclase family.</text>
</comment>
<feature type="transmembrane region" description="Helical" evidence="16">
    <location>
        <begin position="123"/>
        <end position="139"/>
    </location>
</feature>
<comment type="catalytic activity">
    <reaction evidence="1">
        <text>ATP = 3',5'-cyclic AMP + diphosphate</text>
        <dbReference type="Rhea" id="RHEA:15389"/>
        <dbReference type="ChEBI" id="CHEBI:30616"/>
        <dbReference type="ChEBI" id="CHEBI:33019"/>
        <dbReference type="ChEBI" id="CHEBI:58165"/>
        <dbReference type="EC" id="4.6.1.1"/>
    </reaction>
</comment>
<feature type="region of interest" description="Disordered" evidence="15">
    <location>
        <begin position="276"/>
        <end position="303"/>
    </location>
</feature>
<dbReference type="RefSeq" id="XP_047736309.1">
    <property type="nucleotide sequence ID" value="XM_047880353.1"/>
</dbReference>
<dbReference type="GO" id="GO:0007189">
    <property type="term" value="P:adenylate cyclase-activating G protein-coupled receptor signaling pathway"/>
    <property type="evidence" value="ECO:0007669"/>
    <property type="project" value="TreeGrafter"/>
</dbReference>
<gene>
    <name evidence="19" type="primary">LOC108664914</name>
</gene>
<proteinExistence type="inferred from homology"/>
<dbReference type="PANTHER" id="PTHR45627">
    <property type="entry name" value="ADENYLATE CYCLASE TYPE 1"/>
    <property type="match status" value="1"/>
</dbReference>
<accession>A0A979FH91</accession>
<evidence type="ECO:0000256" key="10">
    <source>
        <dbReference type="ARBA" id="ARBA00022989"/>
    </source>
</evidence>
<dbReference type="CDD" id="cd07302">
    <property type="entry name" value="CHD"/>
    <property type="match status" value="1"/>
</dbReference>
<dbReference type="GO" id="GO:0005524">
    <property type="term" value="F:ATP binding"/>
    <property type="evidence" value="ECO:0007669"/>
    <property type="project" value="UniProtKB-KW"/>
</dbReference>
<evidence type="ECO:0000256" key="14">
    <source>
        <dbReference type="RuleBase" id="RU000405"/>
    </source>
</evidence>
<evidence type="ECO:0000256" key="8">
    <source>
        <dbReference type="ARBA" id="ARBA00022840"/>
    </source>
</evidence>
<dbReference type="FunFam" id="3.30.70.1230:FF:000032">
    <property type="entry name" value="Adenylyl cyclase 78C"/>
    <property type="match status" value="1"/>
</dbReference>
<evidence type="ECO:0000256" key="4">
    <source>
        <dbReference type="ARBA" id="ARBA00012201"/>
    </source>
</evidence>
<dbReference type="SUPFAM" id="SSF55073">
    <property type="entry name" value="Nucleotide cyclase"/>
    <property type="match status" value="1"/>
</dbReference>
<evidence type="ECO:0000313" key="19">
    <source>
        <dbReference type="RefSeq" id="XP_047736309.1"/>
    </source>
</evidence>
<evidence type="ECO:0000256" key="7">
    <source>
        <dbReference type="ARBA" id="ARBA00022741"/>
    </source>
</evidence>
<dbReference type="GO" id="GO:0007193">
    <property type="term" value="P:adenylate cyclase-inhibiting G protein-coupled receptor signaling pathway"/>
    <property type="evidence" value="ECO:0007669"/>
    <property type="project" value="TreeGrafter"/>
</dbReference>
<evidence type="ECO:0000256" key="1">
    <source>
        <dbReference type="ARBA" id="ARBA00001593"/>
    </source>
</evidence>
<feature type="non-terminal residue" evidence="19">
    <location>
        <position position="1"/>
    </location>
</feature>
<dbReference type="GeneID" id="108664914"/>
<dbReference type="InterPro" id="IPR001054">
    <property type="entry name" value="A/G_cyclase"/>
</dbReference>
<evidence type="ECO:0000256" key="9">
    <source>
        <dbReference type="ARBA" id="ARBA00022842"/>
    </source>
</evidence>
<sequence length="1570" mass="172626">RVHITGATLAQLDGRFQVESGDGHLRDQLLADLKVQTYLIVNPKVRKFSIQLSSFKMTKSVECWGSGKPFSSLSHSTMAKNITLTVVIRCCRWSWGGGGGGRWWGWKQEWSYRTRPFPQYEQGLVVGSVLGALVTGIIVCSTGKWYASMICMLVVVTLLLTVPTSSLASTSAARKAMRSSFWLRVVTCSVVAAAPVVLTLLWAGVAYEAEESNFEAESGLFDNLTVLMASGADVRLGINVTSEDTFVNTKCANFKSNVLGGRTGYKCYEKEKMVESERSSAPLQNDDASLDQDSHEDSTTLTDRHLRSISHTDIPILETPTTKPIKQLDATTTVEPPANYRLDTAVGNREEGSGGVLAARAIAYPQHLLLLLGNQSDSRARTHYLWSTQIAVEQEEVETTRGINKVLLENILPAHLAHKFLVASTEQQGLYHEKYTSVGVMFVSIPNYIEFYDETDVNKQGLECLRLLNEIICDYDKLLLKPKFSVVEKIKTIGSTYMVAAGLQPGKEEVRDRTEQNVVTLVEFALALASVLDSINKESFQNFRLRVGIAHGPVIAGVVGAQKPQYDIWGNTVNVASRMDSSGLLGRIQATEETAQVLLSAGVECACRGPIAVKGKGTLTTYFVIAPQDSSSLVESGGLKRMASFYSFKPEDHGALIRGTADIPNIVNDKSVSSAKTLMVPSIQESGDNLKSDSSKSTGRIPVAKSSITSATIEMTDNKADGNGLQSLLGDTSNFDGVVAELETPAEEVNHSITHLPLVSETSGETKTQAEFTEIELIVTESDSTSACGIIGGRENHGSGLLNIESQPIELTQEIIQNSEPIEKLVSSIENDEDFRTGVTDTLNPDDDMKEKIPMNCRHTHINIEADNESILLPIGSNLDVRLPMFPEKSNPLSPNANQHSIVILNNMYSCPITSINVVPSSAAPSISIINIHPMLPASTNNTEKITQPLKHSVVSFIPNNTPLHSAEKEKKLTGSSGTECIAECLPPSQEISTRSNNLQTMLPDWTSPICNWNSKTNYQSEIPLLEDSLVESDVKTPGQLSTNLSGMPYNGVPDNFLNSNNISSVPVAPIEVNFSGGVRSSSLQQNKEDRLKVCNNNLEEDVNDKSARLTQGTQTHDRRPQPEFLSSIARPKRYLTKQESLIVNKVGALDDHVDFKLLRHASLVPFGSEVITQIFGHGKSNEYDNPFTESCQNFSNLSMIKTDTNVRLSNEKDVLDASQTSLQSVNQKLTNSTNGLELAFRNPVLPFHLPSPPAECSTFIALNSPEFTLSTLPSPILPPTPTHKPFGPGTTCSTPSDSQELPGMPPLIDLNCFDISARYPAEMERLPFVGMVNKYKPKRSMSVRDDRPFPYLQHFREERRKPRLELGYQFKSKIRSPEAVDNVKRRGRSMSVQEDSFARLKLQHHPLYLQSQGISMKFDEHTGNKMALFPQSGSTEEGSDEFFSSDSTFGAPSVNDTVLEKLNFDSQFSRMVTPAVYNSFHENSAVACPPFSNEGKEEHDIFSPHPPGLPIPCPSPTFYPKFKCVESKSTESLYSVIGSLTNDENQILDRKFLVLSSKSPQRKRNQVFV</sequence>
<keyword evidence="11" id="KW-0115">cAMP biosynthesis</keyword>
<feature type="transmembrane region" description="Helical" evidence="16">
    <location>
        <begin position="181"/>
        <end position="205"/>
    </location>
</feature>
<evidence type="ECO:0000256" key="11">
    <source>
        <dbReference type="ARBA" id="ARBA00022998"/>
    </source>
</evidence>
<evidence type="ECO:0000313" key="18">
    <source>
        <dbReference type="Proteomes" id="UP000694843"/>
    </source>
</evidence>
<comment type="subcellular location">
    <subcellularLocation>
        <location evidence="3">Membrane</location>
        <topology evidence="3">Multi-pass membrane protein</topology>
    </subcellularLocation>
</comment>
<dbReference type="KEGG" id="hazt:108664914"/>
<dbReference type="PROSITE" id="PS00452">
    <property type="entry name" value="GUANYLATE_CYCLASE_1"/>
    <property type="match status" value="1"/>
</dbReference>
<keyword evidence="9" id="KW-0460">Magnesium</keyword>